<dbReference type="EMBL" id="JPKY01000083">
    <property type="protein sequence ID" value="KFH42892.1"/>
    <property type="molecule type" value="Genomic_DNA"/>
</dbReference>
<feature type="region of interest" description="Disordered" evidence="1">
    <location>
        <begin position="14"/>
        <end position="37"/>
    </location>
</feature>
<comment type="caution">
    <text evidence="2">The sequence shown here is derived from an EMBL/GenBank/DDBJ whole genome shotgun (WGS) entry which is preliminary data.</text>
</comment>
<keyword evidence="3" id="KW-1185">Reference proteome</keyword>
<accession>A0A086T0L0</accession>
<proteinExistence type="predicted"/>
<feature type="compositionally biased region" description="Polar residues" evidence="1">
    <location>
        <begin position="22"/>
        <end position="37"/>
    </location>
</feature>
<dbReference type="HOGENOM" id="CLU_2440324_0_0_1"/>
<evidence type="ECO:0000256" key="1">
    <source>
        <dbReference type="SAM" id="MobiDB-lite"/>
    </source>
</evidence>
<name>A0A086T0L0_HAPC1</name>
<evidence type="ECO:0000313" key="3">
    <source>
        <dbReference type="Proteomes" id="UP000029964"/>
    </source>
</evidence>
<dbReference type="Proteomes" id="UP000029964">
    <property type="component" value="Unassembled WGS sequence"/>
</dbReference>
<dbReference type="OrthoDB" id="38531at2759"/>
<reference evidence="3" key="1">
    <citation type="journal article" date="2014" name="Genome Announc.">
        <title>Genome sequence and annotation of Acremonium chrysogenum, producer of the beta-lactam antibiotic cephalosporin C.</title>
        <authorList>
            <person name="Terfehr D."/>
            <person name="Dahlmann T.A."/>
            <person name="Specht T."/>
            <person name="Zadra I."/>
            <person name="Kuernsteiner H."/>
            <person name="Kueck U."/>
        </authorList>
    </citation>
    <scope>NUCLEOTIDE SEQUENCE [LARGE SCALE GENOMIC DNA]</scope>
    <source>
        <strain evidence="3">ATCC 11550 / CBS 779.69 / DSM 880 / IAM 14645 / JCM 23072 / IMI 49137</strain>
    </source>
</reference>
<evidence type="ECO:0000313" key="2">
    <source>
        <dbReference type="EMBL" id="KFH42892.1"/>
    </source>
</evidence>
<sequence>MSENLVYPTRFDDDVGSERPLLTTTKSHPQLKSSAPRSIRLSVSSTLADDIKLDVQRAKATKSELMELVWKAGIEEDDERKASRCRRELR</sequence>
<dbReference type="AlphaFoldDB" id="A0A086T0L0"/>
<gene>
    <name evidence="2" type="ORF">ACRE_063870</name>
</gene>
<organism evidence="2 3">
    <name type="scientific">Hapsidospora chrysogenum (strain ATCC 11550 / CBS 779.69 / DSM 880 / IAM 14645 / JCM 23072 / IMI 49137)</name>
    <name type="common">Acremonium chrysogenum</name>
    <dbReference type="NCBI Taxonomy" id="857340"/>
    <lineage>
        <taxon>Eukaryota</taxon>
        <taxon>Fungi</taxon>
        <taxon>Dikarya</taxon>
        <taxon>Ascomycota</taxon>
        <taxon>Pezizomycotina</taxon>
        <taxon>Sordariomycetes</taxon>
        <taxon>Hypocreomycetidae</taxon>
        <taxon>Hypocreales</taxon>
        <taxon>Bionectriaceae</taxon>
        <taxon>Hapsidospora</taxon>
    </lineage>
</organism>
<protein>
    <submittedName>
        <fullName evidence="2">Uncharacterized protein</fullName>
    </submittedName>
</protein>